<sequence>MRTIVAAAVLSLAIPAVAHAQSTLPLLPSPASAIEHSGSFAVADAGIAVVDEGALAAAGRLRSLLERTGGPDLSLTARGRIRFERDPKIAGAESYRLVVTPAGATVSAASDAGLYYGAESLWQLIAASTDGRIPAVTIDDAPAFAWRGVMLDSSRHFQPVEYVKQLIDRMALAKLNTFHWHLTDDQGWRIEIDRYPKLTSVGAWRQPAGAAGVDANGKPVRYGGFYTKAEIRDVVAYAATRHITIVPEIEMPGHATAAIAAYPELASTPNPPTAPTHDWGILPNLFNPDEPTFTFLENVLDEVMALFPGRYIHVGGDEAMKDQWKANPAIQAKIKALGLKDENALQGWFTARIGAYLEKHGRKLIGWDEILEGQVPADATVMSWRGIDGAITAAKAGHDTVLSPAPTLYFNYRSSTSPDEPGAQGTLVDWRTLYAFDPAPAELTPAERRHIIGLQGNLWTEHLSTTAAADRMLWPRAAILADMAWSRAPRDWNGLSDRLVAAFGRWHELGWAYDATPLVPLATFTGRDGRIDVTLNQPAGMGTIRVTTDGSAPTPASPAYAAPLTLASDTILRAQSFLGEAALGDAVRWTVSPALLRTRGATEMELCSNAIPLRLEDDGPTDGVRRVHWVDIMKPCWIWKDAPLDGATRITAEVGQMPFNFAIGDDVKHITHEDPATPAGELKVRRDSCDGPVIATVPLAAALDNSGVTTVSGALAPQRGTHNLCLTFAQHGIDPYWVLDRLTLEAGQ</sequence>
<organism evidence="13 14">
    <name type="scientific">Hephaestia caeni</name>
    <dbReference type="NCBI Taxonomy" id="645617"/>
    <lineage>
        <taxon>Bacteria</taxon>
        <taxon>Pseudomonadati</taxon>
        <taxon>Pseudomonadota</taxon>
        <taxon>Alphaproteobacteria</taxon>
        <taxon>Sphingomonadales</taxon>
        <taxon>Sphingomonadaceae</taxon>
        <taxon>Hephaestia</taxon>
    </lineage>
</organism>
<dbReference type="InterPro" id="IPR017853">
    <property type="entry name" value="GH"/>
</dbReference>
<feature type="chain" id="PRO_5017443213" description="beta-N-acetylhexosaminidase" evidence="9">
    <location>
        <begin position="21"/>
        <end position="748"/>
    </location>
</feature>
<gene>
    <name evidence="13" type="ORF">DFR49_2718</name>
</gene>
<dbReference type="Gene3D" id="2.60.120.260">
    <property type="entry name" value="Galactose-binding domain-like"/>
    <property type="match status" value="1"/>
</dbReference>
<dbReference type="SUPFAM" id="SSF55545">
    <property type="entry name" value="beta-N-acetylhexosaminidase-like domain"/>
    <property type="match status" value="1"/>
</dbReference>
<feature type="domain" description="GH29D-like beta-sandwich" evidence="12">
    <location>
        <begin position="531"/>
        <end position="577"/>
    </location>
</feature>
<reference evidence="13 14" key="1">
    <citation type="submission" date="2018-08" db="EMBL/GenBank/DDBJ databases">
        <title>Genomic Encyclopedia of Type Strains, Phase IV (KMG-IV): sequencing the most valuable type-strain genomes for metagenomic binning, comparative biology and taxonomic classification.</title>
        <authorList>
            <person name="Goeker M."/>
        </authorList>
    </citation>
    <scope>NUCLEOTIDE SEQUENCE [LARGE SCALE GENOMIC DNA]</scope>
    <source>
        <strain evidence="13 14">DSM 25527</strain>
    </source>
</reference>
<protein>
    <recommendedName>
        <fullName evidence="3">beta-N-acetylhexosaminidase</fullName>
        <ecNumber evidence="3">3.2.1.52</ecNumber>
    </recommendedName>
    <alternativeName>
        <fullName evidence="6">Beta-N-acetylhexosaminidase</fullName>
    </alternativeName>
    <alternativeName>
        <fullName evidence="7">N-acetyl-beta-glucosaminidase</fullName>
    </alternativeName>
</protein>
<dbReference type="EC" id="3.2.1.52" evidence="3"/>
<comment type="similarity">
    <text evidence="2">Belongs to the glycosyl hydrolase 20 family.</text>
</comment>
<dbReference type="Pfam" id="PF13290">
    <property type="entry name" value="CHB_HEX_C_1"/>
    <property type="match status" value="1"/>
</dbReference>
<proteinExistence type="inferred from homology"/>
<evidence type="ECO:0000259" key="11">
    <source>
        <dbReference type="Pfam" id="PF02838"/>
    </source>
</evidence>
<name>A0A397P819_9SPHN</name>
<dbReference type="PRINTS" id="PR00738">
    <property type="entry name" value="GLHYDRLASE20"/>
</dbReference>
<dbReference type="InterPro" id="IPR025705">
    <property type="entry name" value="Beta_hexosaminidase_sua/sub"/>
</dbReference>
<evidence type="ECO:0000256" key="9">
    <source>
        <dbReference type="SAM" id="SignalP"/>
    </source>
</evidence>
<dbReference type="PANTHER" id="PTHR22600:SF57">
    <property type="entry name" value="BETA-N-ACETYLHEXOSAMINIDASE"/>
    <property type="match status" value="1"/>
</dbReference>
<feature type="signal peptide" evidence="9">
    <location>
        <begin position="1"/>
        <end position="20"/>
    </location>
</feature>
<feature type="active site" description="Proton donor" evidence="8">
    <location>
        <position position="318"/>
    </location>
</feature>
<evidence type="ECO:0000256" key="4">
    <source>
        <dbReference type="ARBA" id="ARBA00022801"/>
    </source>
</evidence>
<feature type="domain" description="Beta-hexosaminidase bacterial type N-terminal" evidence="11">
    <location>
        <begin position="25"/>
        <end position="141"/>
    </location>
</feature>
<evidence type="ECO:0000256" key="2">
    <source>
        <dbReference type="ARBA" id="ARBA00006285"/>
    </source>
</evidence>
<dbReference type="GO" id="GO:0005975">
    <property type="term" value="P:carbohydrate metabolic process"/>
    <property type="evidence" value="ECO:0007669"/>
    <property type="project" value="InterPro"/>
</dbReference>
<comment type="caution">
    <text evidence="13">The sequence shown here is derived from an EMBL/GenBank/DDBJ whole genome shotgun (WGS) entry which is preliminary data.</text>
</comment>
<dbReference type="InterPro" id="IPR059177">
    <property type="entry name" value="GH29D-like_dom"/>
</dbReference>
<evidence type="ECO:0000259" key="10">
    <source>
        <dbReference type="Pfam" id="PF00728"/>
    </source>
</evidence>
<keyword evidence="5" id="KW-0326">Glycosidase</keyword>
<keyword evidence="9" id="KW-0732">Signal</keyword>
<dbReference type="SUPFAM" id="SSF51445">
    <property type="entry name" value="(Trans)glycosidases"/>
    <property type="match status" value="1"/>
</dbReference>
<accession>A0A397P819</accession>
<dbReference type="RefSeq" id="WP_119036120.1">
    <property type="nucleotide sequence ID" value="NZ_QXDC01000003.1"/>
</dbReference>
<dbReference type="Gene3D" id="3.20.20.80">
    <property type="entry name" value="Glycosidases"/>
    <property type="match status" value="1"/>
</dbReference>
<evidence type="ECO:0000256" key="7">
    <source>
        <dbReference type="ARBA" id="ARBA00033000"/>
    </source>
</evidence>
<evidence type="ECO:0000313" key="14">
    <source>
        <dbReference type="Proteomes" id="UP000266568"/>
    </source>
</evidence>
<dbReference type="Pfam" id="PF00728">
    <property type="entry name" value="Glyco_hydro_20"/>
    <property type="match status" value="1"/>
</dbReference>
<evidence type="ECO:0000256" key="6">
    <source>
        <dbReference type="ARBA" id="ARBA00030512"/>
    </source>
</evidence>
<evidence type="ECO:0000256" key="1">
    <source>
        <dbReference type="ARBA" id="ARBA00001231"/>
    </source>
</evidence>
<dbReference type="InterPro" id="IPR029018">
    <property type="entry name" value="Hex-like_dom2"/>
</dbReference>
<keyword evidence="4" id="KW-0378">Hydrolase</keyword>
<evidence type="ECO:0000256" key="5">
    <source>
        <dbReference type="ARBA" id="ARBA00023295"/>
    </source>
</evidence>
<evidence type="ECO:0000313" key="13">
    <source>
        <dbReference type="EMBL" id="RIA44473.1"/>
    </source>
</evidence>
<evidence type="ECO:0000256" key="8">
    <source>
        <dbReference type="PIRSR" id="PIRSR625705-1"/>
    </source>
</evidence>
<dbReference type="CDD" id="cd06563">
    <property type="entry name" value="GH20_chitobiase-like"/>
    <property type="match status" value="1"/>
</dbReference>
<dbReference type="GO" id="GO:0004563">
    <property type="term" value="F:beta-N-acetylhexosaminidase activity"/>
    <property type="evidence" value="ECO:0007669"/>
    <property type="project" value="UniProtKB-EC"/>
</dbReference>
<dbReference type="EMBL" id="QXDC01000003">
    <property type="protein sequence ID" value="RIA44473.1"/>
    <property type="molecule type" value="Genomic_DNA"/>
</dbReference>
<dbReference type="OrthoDB" id="9763537at2"/>
<feature type="domain" description="Glycoside hydrolase family 20 catalytic" evidence="10">
    <location>
        <begin position="144"/>
        <end position="487"/>
    </location>
</feature>
<dbReference type="PANTHER" id="PTHR22600">
    <property type="entry name" value="BETA-HEXOSAMINIDASE"/>
    <property type="match status" value="1"/>
</dbReference>
<evidence type="ECO:0000259" key="12">
    <source>
        <dbReference type="Pfam" id="PF13290"/>
    </source>
</evidence>
<dbReference type="InterPro" id="IPR015883">
    <property type="entry name" value="Glyco_hydro_20_cat"/>
</dbReference>
<dbReference type="GO" id="GO:0016020">
    <property type="term" value="C:membrane"/>
    <property type="evidence" value="ECO:0007669"/>
    <property type="project" value="TreeGrafter"/>
</dbReference>
<dbReference type="Gene3D" id="3.30.379.10">
    <property type="entry name" value="Chitobiase/beta-hexosaminidase domain 2-like"/>
    <property type="match status" value="1"/>
</dbReference>
<evidence type="ECO:0000256" key="3">
    <source>
        <dbReference type="ARBA" id="ARBA00012663"/>
    </source>
</evidence>
<dbReference type="InterPro" id="IPR015882">
    <property type="entry name" value="HEX_bac_N"/>
</dbReference>
<dbReference type="AlphaFoldDB" id="A0A397P819"/>
<comment type="catalytic activity">
    <reaction evidence="1">
        <text>Hydrolysis of terminal non-reducing N-acetyl-D-hexosamine residues in N-acetyl-beta-D-hexosaminides.</text>
        <dbReference type="EC" id="3.2.1.52"/>
    </reaction>
</comment>
<dbReference type="GO" id="GO:0030203">
    <property type="term" value="P:glycosaminoglycan metabolic process"/>
    <property type="evidence" value="ECO:0007669"/>
    <property type="project" value="TreeGrafter"/>
</dbReference>
<dbReference type="Pfam" id="PF02838">
    <property type="entry name" value="Glyco_hydro_20b"/>
    <property type="match status" value="1"/>
</dbReference>
<keyword evidence="14" id="KW-1185">Reference proteome</keyword>
<dbReference type="Proteomes" id="UP000266568">
    <property type="component" value="Unassembled WGS sequence"/>
</dbReference>